<feature type="non-terminal residue" evidence="1">
    <location>
        <position position="60"/>
    </location>
</feature>
<sequence length="60" mass="6832">MKKQLGSGETDLQTLGKLLWNLGKLDLAEKYFLRWLEQRPPNDALLGELYKNLGKVTSQA</sequence>
<accession>A0A820K7Z2</accession>
<dbReference type="InterPro" id="IPR019734">
    <property type="entry name" value="TPR_rpt"/>
</dbReference>
<comment type="caution">
    <text evidence="1">The sequence shown here is derived from an EMBL/GenBank/DDBJ whole genome shotgun (WGS) entry which is preliminary data.</text>
</comment>
<evidence type="ECO:0008006" key="3">
    <source>
        <dbReference type="Google" id="ProtNLM"/>
    </source>
</evidence>
<evidence type="ECO:0000313" key="1">
    <source>
        <dbReference type="EMBL" id="CAF4339697.1"/>
    </source>
</evidence>
<dbReference type="InterPro" id="IPR011990">
    <property type="entry name" value="TPR-like_helical_dom_sf"/>
</dbReference>
<dbReference type="Gene3D" id="1.25.40.10">
    <property type="entry name" value="Tetratricopeptide repeat domain"/>
    <property type="match status" value="1"/>
</dbReference>
<protein>
    <recommendedName>
        <fullName evidence="3">Tetratricopeptide repeat protein</fullName>
    </recommendedName>
</protein>
<evidence type="ECO:0000313" key="2">
    <source>
        <dbReference type="Proteomes" id="UP000663823"/>
    </source>
</evidence>
<organism evidence="1 2">
    <name type="scientific">Rotaria sordida</name>
    <dbReference type="NCBI Taxonomy" id="392033"/>
    <lineage>
        <taxon>Eukaryota</taxon>
        <taxon>Metazoa</taxon>
        <taxon>Spiralia</taxon>
        <taxon>Gnathifera</taxon>
        <taxon>Rotifera</taxon>
        <taxon>Eurotatoria</taxon>
        <taxon>Bdelloidea</taxon>
        <taxon>Philodinida</taxon>
        <taxon>Philodinidae</taxon>
        <taxon>Rotaria</taxon>
    </lineage>
</organism>
<name>A0A820K7Z2_9BILA</name>
<reference evidence="1" key="1">
    <citation type="submission" date="2021-02" db="EMBL/GenBank/DDBJ databases">
        <authorList>
            <person name="Nowell W R."/>
        </authorList>
    </citation>
    <scope>NUCLEOTIDE SEQUENCE</scope>
</reference>
<dbReference type="Proteomes" id="UP000663823">
    <property type="component" value="Unassembled WGS sequence"/>
</dbReference>
<proteinExistence type="predicted"/>
<gene>
    <name evidence="1" type="ORF">OTI717_LOCUS43206</name>
</gene>
<dbReference type="Pfam" id="PF13181">
    <property type="entry name" value="TPR_8"/>
    <property type="match status" value="1"/>
</dbReference>
<dbReference type="EMBL" id="CAJOAX010059939">
    <property type="protein sequence ID" value="CAF4339697.1"/>
    <property type="molecule type" value="Genomic_DNA"/>
</dbReference>
<dbReference type="AlphaFoldDB" id="A0A820K7Z2"/>